<gene>
    <name evidence="1" type="ORF">MNV_180010</name>
</gene>
<organism evidence="1 2">
    <name type="scientific">Candidatus Methanoperedens nitratireducens</name>
    <dbReference type="NCBI Taxonomy" id="1392998"/>
    <lineage>
        <taxon>Archaea</taxon>
        <taxon>Methanobacteriati</taxon>
        <taxon>Methanobacteriota</taxon>
        <taxon>Stenosarchaea group</taxon>
        <taxon>Methanomicrobia</taxon>
        <taxon>Methanosarcinales</taxon>
        <taxon>ANME-2 cluster</taxon>
        <taxon>Candidatus Methanoperedentaceae</taxon>
        <taxon>Candidatus Methanoperedens</taxon>
    </lineage>
</organism>
<dbReference type="EMBL" id="FZMP01000090">
    <property type="protein sequence ID" value="SNQ60378.1"/>
    <property type="molecule type" value="Genomic_DNA"/>
</dbReference>
<accession>A0A284VMA1</accession>
<dbReference type="AlphaFoldDB" id="A0A284VMA1"/>
<name>A0A284VMA1_9EURY</name>
<reference evidence="2" key="1">
    <citation type="submission" date="2017-06" db="EMBL/GenBank/DDBJ databases">
        <authorList>
            <person name="Cremers G."/>
        </authorList>
    </citation>
    <scope>NUCLEOTIDE SEQUENCE [LARGE SCALE GENOMIC DNA]</scope>
</reference>
<protein>
    <submittedName>
        <fullName evidence="1">Uncharacterized protein</fullName>
    </submittedName>
</protein>
<evidence type="ECO:0000313" key="1">
    <source>
        <dbReference type="EMBL" id="SNQ60378.1"/>
    </source>
</evidence>
<proteinExistence type="predicted"/>
<dbReference type="Proteomes" id="UP000218615">
    <property type="component" value="Unassembled WGS sequence"/>
</dbReference>
<evidence type="ECO:0000313" key="2">
    <source>
        <dbReference type="Proteomes" id="UP000218615"/>
    </source>
</evidence>
<sequence>MKISRKKIKLELVEIEDSQIVENDSAVVEDNELFGGSEIEAAD</sequence>
<keyword evidence="2" id="KW-1185">Reference proteome</keyword>